<evidence type="ECO:0000259" key="7">
    <source>
        <dbReference type="Pfam" id="PF04024"/>
    </source>
</evidence>
<keyword evidence="5" id="KW-0472">Membrane</keyword>
<keyword evidence="5" id="KW-0812">Transmembrane</keyword>
<dbReference type="SUPFAM" id="SSF55874">
    <property type="entry name" value="ATPase domain of HSP90 chaperone/DNA topoisomerase II/histidine kinase"/>
    <property type="match status" value="1"/>
</dbReference>
<evidence type="ECO:0000313" key="9">
    <source>
        <dbReference type="Proteomes" id="UP001142292"/>
    </source>
</evidence>
<keyword evidence="9" id="KW-1185">Reference proteome</keyword>
<feature type="region of interest" description="Disordered" evidence="4">
    <location>
        <begin position="89"/>
        <end position="111"/>
    </location>
</feature>
<feature type="compositionally biased region" description="Basic and acidic residues" evidence="4">
    <location>
        <begin position="424"/>
        <end position="437"/>
    </location>
</feature>
<dbReference type="InterPro" id="IPR007168">
    <property type="entry name" value="Phageshock_PspC_N"/>
</dbReference>
<dbReference type="Pfam" id="PF04024">
    <property type="entry name" value="PspC"/>
    <property type="match status" value="1"/>
</dbReference>
<evidence type="ECO:0000256" key="1">
    <source>
        <dbReference type="ARBA" id="ARBA00022679"/>
    </source>
</evidence>
<comment type="caution">
    <text evidence="8">The sequence shown here is derived from an EMBL/GenBank/DDBJ whole genome shotgun (WGS) entry which is preliminary data.</text>
</comment>
<keyword evidence="2 8" id="KW-0418">Kinase</keyword>
<keyword evidence="1" id="KW-0808">Transferase</keyword>
<dbReference type="PANTHER" id="PTHR24421:SF61">
    <property type="entry name" value="OXYGEN SENSOR HISTIDINE KINASE NREB"/>
    <property type="match status" value="1"/>
</dbReference>
<dbReference type="InterPro" id="IPR036890">
    <property type="entry name" value="HATPase_C_sf"/>
</dbReference>
<accession>A0ABQ5SV26</accession>
<feature type="domain" description="Phage shock protein PspC N-terminal" evidence="7">
    <location>
        <begin position="27"/>
        <end position="83"/>
    </location>
</feature>
<name>A0ABQ5SV26_9ACTN</name>
<reference evidence="8" key="2">
    <citation type="submission" date="2023-01" db="EMBL/GenBank/DDBJ databases">
        <authorList>
            <person name="Sun Q."/>
            <person name="Evtushenko L."/>
        </authorList>
    </citation>
    <scope>NUCLEOTIDE SEQUENCE</scope>
    <source>
        <strain evidence="8">VKM Ac-1246</strain>
    </source>
</reference>
<reference evidence="8" key="1">
    <citation type="journal article" date="2014" name="Int. J. Syst. Evol. Microbiol.">
        <title>Complete genome of a new Firmicutes species belonging to the dominant human colonic microbiota ('Ruminococcus bicirculans') reveals two chromosomes and a selective capacity to utilize plant glucans.</title>
        <authorList>
            <consortium name="NISC Comparative Sequencing Program"/>
            <person name="Wegmann U."/>
            <person name="Louis P."/>
            <person name="Goesmann A."/>
            <person name="Henrissat B."/>
            <person name="Duncan S.H."/>
            <person name="Flint H.J."/>
        </authorList>
    </citation>
    <scope>NUCLEOTIDE SEQUENCE</scope>
    <source>
        <strain evidence="8">VKM Ac-1246</strain>
    </source>
</reference>
<evidence type="ECO:0000256" key="2">
    <source>
        <dbReference type="ARBA" id="ARBA00022777"/>
    </source>
</evidence>
<feature type="region of interest" description="Disordered" evidence="4">
    <location>
        <begin position="409"/>
        <end position="448"/>
    </location>
</feature>
<dbReference type="Pfam" id="PF02518">
    <property type="entry name" value="HATPase_c"/>
    <property type="match status" value="1"/>
</dbReference>
<feature type="domain" description="Histidine kinase/HSP90-like ATPase" evidence="6">
    <location>
        <begin position="345"/>
        <end position="433"/>
    </location>
</feature>
<keyword evidence="5" id="KW-1133">Transmembrane helix</keyword>
<feature type="transmembrane region" description="Helical" evidence="5">
    <location>
        <begin position="214"/>
        <end position="236"/>
    </location>
</feature>
<dbReference type="EMBL" id="BSEL01000004">
    <property type="protein sequence ID" value="GLJ67418.1"/>
    <property type="molecule type" value="Genomic_DNA"/>
</dbReference>
<feature type="transmembrane region" description="Helical" evidence="5">
    <location>
        <begin position="136"/>
        <end position="154"/>
    </location>
</feature>
<evidence type="ECO:0000256" key="5">
    <source>
        <dbReference type="SAM" id="Phobius"/>
    </source>
</evidence>
<dbReference type="PANTHER" id="PTHR24421">
    <property type="entry name" value="NITRATE/NITRITE SENSOR PROTEIN NARX-RELATED"/>
    <property type="match status" value="1"/>
</dbReference>
<feature type="transmembrane region" description="Helical" evidence="5">
    <location>
        <begin position="58"/>
        <end position="81"/>
    </location>
</feature>
<sequence length="448" mass="47402">MVGVTMVVIMTTTQATAELPPPPPAVRRAYRDTDASVIGGVAAGLAEHLGLPVLAVRAFFVVTAVFSGFGVVLYAALWIFVPAAPHLEQSTPGGESATRGGRRPSSRSGGVDKGPAIALLALGFGAVVLFDTLLGAGSLIWPAMIGVVGIALLWRQADAAQRERWIDGTGRLDLVRMVFGSGGWRAYVRVGVGVGLMLFAVILAGGQLDLRNATALIIAGLIVLGAGFLVVGPWMHQLASDLGSEREERIRSQERADMAAHLHDSVLQTLALIQRNSSDPAMVQKLARAQERDLREWLFSTPAEADETFAAALKAATAEVEDAHGVTVDVVVVGDGPFDETVRPIVAAAREAVTNAAKHAGTGRVDVYAEATEDAFEVFVRDRGAGFVVDEVSADRHGVRDSIIDRMSRHGGSAVVRSSPGEGTEVRLKQPRTRDTGRNYFGGETTDE</sequence>
<evidence type="ECO:0000313" key="8">
    <source>
        <dbReference type="EMBL" id="GLJ67418.1"/>
    </source>
</evidence>
<feature type="transmembrane region" description="Helical" evidence="5">
    <location>
        <begin position="186"/>
        <end position="208"/>
    </location>
</feature>
<gene>
    <name evidence="8" type="ORF">GCM10017579_14540</name>
</gene>
<protein>
    <submittedName>
        <fullName evidence="8">Histidine kinase</fullName>
    </submittedName>
</protein>
<evidence type="ECO:0000256" key="4">
    <source>
        <dbReference type="SAM" id="MobiDB-lite"/>
    </source>
</evidence>
<dbReference type="Gene3D" id="3.30.565.10">
    <property type="entry name" value="Histidine kinase-like ATPase, C-terminal domain"/>
    <property type="match status" value="1"/>
</dbReference>
<dbReference type="InterPro" id="IPR003594">
    <property type="entry name" value="HATPase_dom"/>
</dbReference>
<evidence type="ECO:0000256" key="3">
    <source>
        <dbReference type="ARBA" id="ARBA00023012"/>
    </source>
</evidence>
<proteinExistence type="predicted"/>
<dbReference type="CDD" id="cd16917">
    <property type="entry name" value="HATPase_UhpB-NarQ-NarX-like"/>
    <property type="match status" value="1"/>
</dbReference>
<dbReference type="Proteomes" id="UP001142292">
    <property type="component" value="Unassembled WGS sequence"/>
</dbReference>
<dbReference type="InterPro" id="IPR050482">
    <property type="entry name" value="Sensor_HK_TwoCompSys"/>
</dbReference>
<evidence type="ECO:0000259" key="6">
    <source>
        <dbReference type="Pfam" id="PF02518"/>
    </source>
</evidence>
<keyword evidence="3" id="KW-0902">Two-component regulatory system</keyword>
<dbReference type="GO" id="GO:0016301">
    <property type="term" value="F:kinase activity"/>
    <property type="evidence" value="ECO:0007669"/>
    <property type="project" value="UniProtKB-KW"/>
</dbReference>
<organism evidence="8 9">
    <name type="scientific">Nocardioides luteus</name>
    <dbReference type="NCBI Taxonomy" id="1844"/>
    <lineage>
        <taxon>Bacteria</taxon>
        <taxon>Bacillati</taxon>
        <taxon>Actinomycetota</taxon>
        <taxon>Actinomycetes</taxon>
        <taxon>Propionibacteriales</taxon>
        <taxon>Nocardioidaceae</taxon>
        <taxon>Nocardioides</taxon>
    </lineage>
</organism>